<evidence type="ECO:0000256" key="1">
    <source>
        <dbReference type="SAM" id="SignalP"/>
    </source>
</evidence>
<accession>A0A1H8LAL0</accession>
<sequence>MKIFCKFLLALLFLLKNANPTYAQEVYINLPTSFIFNRSEFATVQNVMNTQRNTSWRFSDRDPSIRSNSGNFFSHTSLNSVFLPTSVLQWQLASIGGKIPIFSNYDILPGYQWFTSSNQVWYRPYFFSYYNAGNVDFSFRIPSSQIQANAFYAGTYKLQVTQDYGPSWFFSGFTPENFNVLISVPEDIRWLTSSNTKYVIVNSLNQFRSSGSSLQINLDPMEVGHTLPFNLFAKSDKKEVLFKSLNGKDRKINVSVVKLGSTNSKLNTLPLEKNWKNHSTAGEFTVEPGNRSNLNLQLSITSEDFKNYFFEAGTYTFQVDLEARSTNGSKDSDQEIDVTIVVPILSEITIPGGNNEVNFNFNTMQHYNEGQSKSIPNQLRVSNNENYELYVKSNSNYFNSNGIQSNINASILEIGIEGNSQKVTLSTNSQKLMSNGAPAIDKNLNINYTISPNAAQSLIPKEKKTYSINVVYSFTAL</sequence>
<dbReference type="OrthoDB" id="1270642at2"/>
<keyword evidence="1" id="KW-0732">Signal</keyword>
<name>A0A1H8LAL0_9FLAO</name>
<reference evidence="3" key="1">
    <citation type="submission" date="2016-10" db="EMBL/GenBank/DDBJ databases">
        <authorList>
            <person name="Varghese N."/>
            <person name="Submissions S."/>
        </authorList>
    </citation>
    <scope>NUCLEOTIDE SEQUENCE [LARGE SCALE GENOMIC DNA]</scope>
    <source>
        <strain evidence="3">CGMCC 1.8704</strain>
    </source>
</reference>
<keyword evidence="3" id="KW-1185">Reference proteome</keyword>
<feature type="signal peptide" evidence="1">
    <location>
        <begin position="1"/>
        <end position="23"/>
    </location>
</feature>
<dbReference type="EMBL" id="FODN01000002">
    <property type="protein sequence ID" value="SEO02109.1"/>
    <property type="molecule type" value="Genomic_DNA"/>
</dbReference>
<dbReference type="AlphaFoldDB" id="A0A1H8LAL0"/>
<dbReference type="STRING" id="604089.SAMN04487942_1599"/>
<evidence type="ECO:0000313" key="2">
    <source>
        <dbReference type="EMBL" id="SEO02109.1"/>
    </source>
</evidence>
<feature type="chain" id="PRO_5011709081" evidence="1">
    <location>
        <begin position="24"/>
        <end position="477"/>
    </location>
</feature>
<evidence type="ECO:0000313" key="3">
    <source>
        <dbReference type="Proteomes" id="UP000198657"/>
    </source>
</evidence>
<dbReference type="Proteomes" id="UP000198657">
    <property type="component" value="Unassembled WGS sequence"/>
</dbReference>
<dbReference type="RefSeq" id="WP_143056058.1">
    <property type="nucleotide sequence ID" value="NZ_CBCSFM010000002.1"/>
</dbReference>
<protein>
    <submittedName>
        <fullName evidence="2">Uncharacterized protein</fullName>
    </submittedName>
</protein>
<organism evidence="2 3">
    <name type="scientific">Flavobacterium sinopsychrotolerans</name>
    <dbReference type="NCBI Taxonomy" id="604089"/>
    <lineage>
        <taxon>Bacteria</taxon>
        <taxon>Pseudomonadati</taxon>
        <taxon>Bacteroidota</taxon>
        <taxon>Flavobacteriia</taxon>
        <taxon>Flavobacteriales</taxon>
        <taxon>Flavobacteriaceae</taxon>
        <taxon>Flavobacterium</taxon>
    </lineage>
</organism>
<proteinExistence type="predicted"/>
<gene>
    <name evidence="2" type="ORF">SAMN04487942_1599</name>
</gene>